<keyword evidence="1" id="KW-0472">Membrane</keyword>
<sequence length="291" mass="33404">MTVILFIILIMLYLGNRRQGGAILRYCILQRGGFRNLQQSVIAYGYQYQMRQHVLICTLSAILVTAAGFLFQLQLASIMVMAFTAVLLMPLLVLWSASHTFEERKFNDLTNFLQHFIALFKLNPKLYQTLTDCEALTQGDLKITVQAIMTNIENGEDLETAFEPLRSYCPHFIIHNLLTITCAVEEHGSLYYQEGLDFIQDDIDDWIEDVYLFKKQQLQAKNRMLVLCAFAGLIAFVSKQMLAQIDFQVTGGVYQISMSLFFICIGVTIIMAHRILQDSWIDAEEYVCWES</sequence>
<protein>
    <recommendedName>
        <fullName evidence="4">Flp pilus assembly protein TadB</fullName>
    </recommendedName>
</protein>
<evidence type="ECO:0000313" key="3">
    <source>
        <dbReference type="Proteomes" id="UP000434036"/>
    </source>
</evidence>
<evidence type="ECO:0008006" key="4">
    <source>
        <dbReference type="Google" id="ProtNLM"/>
    </source>
</evidence>
<reference evidence="2 3" key="1">
    <citation type="submission" date="2019-12" db="EMBL/GenBank/DDBJ databases">
        <authorList>
            <person name="Yang R."/>
        </authorList>
    </citation>
    <scope>NUCLEOTIDE SEQUENCE [LARGE SCALE GENOMIC DNA]</scope>
    <source>
        <strain evidence="2 3">DONG20-135</strain>
    </source>
</reference>
<keyword evidence="1" id="KW-0812">Transmembrane</keyword>
<dbReference type="RefSeq" id="WP_160624829.1">
    <property type="nucleotide sequence ID" value="NZ_WUUQ01000002.1"/>
</dbReference>
<feature type="transmembrane region" description="Helical" evidence="1">
    <location>
        <begin position="78"/>
        <end position="97"/>
    </location>
</feature>
<feature type="transmembrane region" description="Helical" evidence="1">
    <location>
        <begin position="254"/>
        <end position="272"/>
    </location>
</feature>
<keyword evidence="3" id="KW-1185">Reference proteome</keyword>
<evidence type="ECO:0000256" key="1">
    <source>
        <dbReference type="SAM" id="Phobius"/>
    </source>
</evidence>
<proteinExistence type="predicted"/>
<evidence type="ECO:0000313" key="2">
    <source>
        <dbReference type="EMBL" id="MXQ73371.1"/>
    </source>
</evidence>
<feature type="transmembrane region" description="Helical" evidence="1">
    <location>
        <begin position="54"/>
        <end position="72"/>
    </location>
</feature>
<accession>A0A6N8U644</accession>
<organism evidence="2 3">
    <name type="scientific">Copranaerobaculum intestinale</name>
    <dbReference type="NCBI Taxonomy" id="2692629"/>
    <lineage>
        <taxon>Bacteria</taxon>
        <taxon>Bacillati</taxon>
        <taxon>Bacillota</taxon>
        <taxon>Erysipelotrichia</taxon>
        <taxon>Erysipelotrichales</taxon>
        <taxon>Erysipelotrichaceae</taxon>
        <taxon>Copranaerobaculum</taxon>
    </lineage>
</organism>
<keyword evidence="1" id="KW-1133">Transmembrane helix</keyword>
<dbReference type="EMBL" id="WUUQ01000002">
    <property type="protein sequence ID" value="MXQ73371.1"/>
    <property type="molecule type" value="Genomic_DNA"/>
</dbReference>
<gene>
    <name evidence="2" type="ORF">GSF08_05440</name>
</gene>
<feature type="transmembrane region" description="Helical" evidence="1">
    <location>
        <begin position="224"/>
        <end position="242"/>
    </location>
</feature>
<comment type="caution">
    <text evidence="2">The sequence shown here is derived from an EMBL/GenBank/DDBJ whole genome shotgun (WGS) entry which is preliminary data.</text>
</comment>
<dbReference type="AlphaFoldDB" id="A0A6N8U644"/>
<name>A0A6N8U644_9FIRM</name>
<dbReference type="Proteomes" id="UP000434036">
    <property type="component" value="Unassembled WGS sequence"/>
</dbReference>
<reference evidence="2 3" key="2">
    <citation type="submission" date="2020-01" db="EMBL/GenBank/DDBJ databases">
        <title>Clostridiaceae sp. nov. isolated from the gut of human by culturomics.</title>
        <authorList>
            <person name="Chang Y."/>
        </authorList>
    </citation>
    <scope>NUCLEOTIDE SEQUENCE [LARGE SCALE GENOMIC DNA]</scope>
    <source>
        <strain evidence="2 3">DONG20-135</strain>
    </source>
</reference>